<keyword evidence="2" id="KW-0472">Membrane</keyword>
<evidence type="ECO:0000259" key="3">
    <source>
        <dbReference type="Pfam" id="PF20152"/>
    </source>
</evidence>
<evidence type="ECO:0000313" key="4">
    <source>
        <dbReference type="EMBL" id="KIJ42613.1"/>
    </source>
</evidence>
<feature type="transmembrane region" description="Helical" evidence="2">
    <location>
        <begin position="111"/>
        <end position="132"/>
    </location>
</feature>
<sequence length="388" mass="43531">MYPGLFNSSYQPNPFELLYIDHPVGQLGPPLLGQMFMTLLQLAKEQTQGVLFVQYYDYLLHFWNENRRAKYLVHGAVFLCTLKFAYIWWYIWNRYVVHYGDWDQLLKLSTLAVPIAISGIIPNAICQIFYIVRCWGLNHNWFFLIPAVLSLLASVCAGIPQTIGASMLSRGEFQAFTLIVDSSNVSLACGLTCDVFITTFTCYYLIRRKTGFAQTDGLVSRLVKISIESAAGPTLVALINLILNNRNTTTTVWFLFPNIVLSQVYGCSLMYTVNARRNVADKSLSAMVAASFVSAAGKINNSKRGGTGTDSEIRSPNIWNQKPWNRTRNDYEMNNRTTGTHANSGILVEVQTIRHEDDIINGQSALKDEDEGEGSYMNGSGKDIYNAV</sequence>
<dbReference type="EMBL" id="KN837128">
    <property type="protein sequence ID" value="KIJ42613.1"/>
    <property type="molecule type" value="Genomic_DNA"/>
</dbReference>
<reference evidence="4 5" key="1">
    <citation type="submission" date="2014-06" db="EMBL/GenBank/DDBJ databases">
        <title>Evolutionary Origins and Diversification of the Mycorrhizal Mutualists.</title>
        <authorList>
            <consortium name="DOE Joint Genome Institute"/>
            <consortium name="Mycorrhizal Genomics Consortium"/>
            <person name="Kohler A."/>
            <person name="Kuo A."/>
            <person name="Nagy L.G."/>
            <person name="Floudas D."/>
            <person name="Copeland A."/>
            <person name="Barry K.W."/>
            <person name="Cichocki N."/>
            <person name="Veneault-Fourrey C."/>
            <person name="LaButti K."/>
            <person name="Lindquist E.A."/>
            <person name="Lipzen A."/>
            <person name="Lundell T."/>
            <person name="Morin E."/>
            <person name="Murat C."/>
            <person name="Riley R."/>
            <person name="Ohm R."/>
            <person name="Sun H."/>
            <person name="Tunlid A."/>
            <person name="Henrissat B."/>
            <person name="Grigoriev I.V."/>
            <person name="Hibbett D.S."/>
            <person name="Martin F."/>
        </authorList>
    </citation>
    <scope>NUCLEOTIDE SEQUENCE [LARGE SCALE GENOMIC DNA]</scope>
    <source>
        <strain evidence="4 5">SS14</strain>
    </source>
</reference>
<feature type="region of interest" description="Disordered" evidence="1">
    <location>
        <begin position="303"/>
        <end position="338"/>
    </location>
</feature>
<dbReference type="AlphaFoldDB" id="A0A0C9UHQ3"/>
<proteinExistence type="predicted"/>
<name>A0A0C9UHQ3_SPHS4</name>
<dbReference type="Proteomes" id="UP000054279">
    <property type="component" value="Unassembled WGS sequence"/>
</dbReference>
<feature type="region of interest" description="Disordered" evidence="1">
    <location>
        <begin position="365"/>
        <end position="388"/>
    </location>
</feature>
<accession>A0A0C9UHQ3</accession>
<organism evidence="4 5">
    <name type="scientific">Sphaerobolus stellatus (strain SS14)</name>
    <dbReference type="NCBI Taxonomy" id="990650"/>
    <lineage>
        <taxon>Eukaryota</taxon>
        <taxon>Fungi</taxon>
        <taxon>Dikarya</taxon>
        <taxon>Basidiomycota</taxon>
        <taxon>Agaricomycotina</taxon>
        <taxon>Agaricomycetes</taxon>
        <taxon>Phallomycetidae</taxon>
        <taxon>Geastrales</taxon>
        <taxon>Sphaerobolaceae</taxon>
        <taxon>Sphaerobolus</taxon>
    </lineage>
</organism>
<protein>
    <submittedName>
        <fullName evidence="4">Unplaced genomic scaffold SPHSTscaffold_53, whole genome shotgun sequence</fullName>
    </submittedName>
</protein>
<dbReference type="Pfam" id="PF20152">
    <property type="entry name" value="DUF6534"/>
    <property type="match status" value="1"/>
</dbReference>
<dbReference type="InterPro" id="IPR045339">
    <property type="entry name" value="DUF6534"/>
</dbReference>
<feature type="compositionally biased region" description="Polar residues" evidence="1">
    <location>
        <begin position="317"/>
        <end position="326"/>
    </location>
</feature>
<gene>
    <name evidence="4" type="ORF">M422DRAFT_254052</name>
</gene>
<feature type="transmembrane region" description="Helical" evidence="2">
    <location>
        <begin position="255"/>
        <end position="273"/>
    </location>
</feature>
<evidence type="ECO:0000313" key="5">
    <source>
        <dbReference type="Proteomes" id="UP000054279"/>
    </source>
</evidence>
<feature type="transmembrane region" description="Helical" evidence="2">
    <location>
        <begin position="141"/>
        <end position="163"/>
    </location>
</feature>
<keyword evidence="2" id="KW-0812">Transmembrane</keyword>
<feature type="transmembrane region" description="Helical" evidence="2">
    <location>
        <begin position="183"/>
        <end position="206"/>
    </location>
</feature>
<feature type="domain" description="DUF6534" evidence="3">
    <location>
        <begin position="191"/>
        <end position="277"/>
    </location>
</feature>
<dbReference type="OrthoDB" id="3268841at2759"/>
<evidence type="ECO:0000256" key="2">
    <source>
        <dbReference type="SAM" id="Phobius"/>
    </source>
</evidence>
<dbReference type="HOGENOM" id="CLU_049781_0_0_1"/>
<dbReference type="PANTHER" id="PTHR40465">
    <property type="entry name" value="CHROMOSOME 1, WHOLE GENOME SHOTGUN SEQUENCE"/>
    <property type="match status" value="1"/>
</dbReference>
<dbReference type="PANTHER" id="PTHR40465:SF1">
    <property type="entry name" value="DUF6534 DOMAIN-CONTAINING PROTEIN"/>
    <property type="match status" value="1"/>
</dbReference>
<feature type="transmembrane region" description="Helical" evidence="2">
    <location>
        <begin position="71"/>
        <end position="91"/>
    </location>
</feature>
<evidence type="ECO:0000256" key="1">
    <source>
        <dbReference type="SAM" id="MobiDB-lite"/>
    </source>
</evidence>
<keyword evidence="5" id="KW-1185">Reference proteome</keyword>
<keyword evidence="2" id="KW-1133">Transmembrane helix</keyword>